<proteinExistence type="predicted"/>
<dbReference type="SUPFAM" id="SSF50998">
    <property type="entry name" value="Quinoprotein alcohol dehydrogenase-like"/>
    <property type="match status" value="1"/>
</dbReference>
<dbReference type="InterPro" id="IPR015943">
    <property type="entry name" value="WD40/YVTN_repeat-like_dom_sf"/>
</dbReference>
<accession>U6L7B9</accession>
<evidence type="ECO:0000256" key="2">
    <source>
        <dbReference type="SAM" id="MobiDB-lite"/>
    </source>
</evidence>
<dbReference type="InterPro" id="IPR053299">
    <property type="entry name" value="ASTRA_WD_repeat"/>
</dbReference>
<gene>
    <name evidence="3" type="ORF">ETH_00014340</name>
</gene>
<dbReference type="Pfam" id="PF00400">
    <property type="entry name" value="WD40"/>
    <property type="match status" value="1"/>
</dbReference>
<dbReference type="RefSeq" id="XP_013235850.1">
    <property type="nucleotide sequence ID" value="XM_013380396.1"/>
</dbReference>
<protein>
    <submittedName>
        <fullName evidence="3">Uncharacterized protein</fullName>
    </submittedName>
</protein>
<dbReference type="Gene3D" id="2.130.10.10">
    <property type="entry name" value="YVTN repeat-like/Quinoprotein amine dehydrogenase"/>
    <property type="match status" value="1"/>
</dbReference>
<dbReference type="AlphaFoldDB" id="U6L7B9"/>
<feature type="region of interest" description="Disordered" evidence="2">
    <location>
        <begin position="264"/>
        <end position="362"/>
    </location>
</feature>
<keyword evidence="1" id="KW-0853">WD repeat</keyword>
<dbReference type="Proteomes" id="UP000030747">
    <property type="component" value="Unassembled WGS sequence"/>
</dbReference>
<feature type="region of interest" description="Disordered" evidence="2">
    <location>
        <begin position="1"/>
        <end position="36"/>
    </location>
</feature>
<dbReference type="OMA" id="GECLLAW"/>
<organism evidence="3 4">
    <name type="scientific">Eimeria tenella</name>
    <name type="common">Coccidian parasite</name>
    <dbReference type="NCBI Taxonomy" id="5802"/>
    <lineage>
        <taxon>Eukaryota</taxon>
        <taxon>Sar</taxon>
        <taxon>Alveolata</taxon>
        <taxon>Apicomplexa</taxon>
        <taxon>Conoidasida</taxon>
        <taxon>Coccidia</taxon>
        <taxon>Eucoccidiorida</taxon>
        <taxon>Eimeriorina</taxon>
        <taxon>Eimeriidae</taxon>
        <taxon>Eimeria</taxon>
    </lineage>
</organism>
<dbReference type="SMART" id="SM00320">
    <property type="entry name" value="WD40"/>
    <property type="match status" value="3"/>
</dbReference>
<keyword evidence="4" id="KW-1185">Reference proteome</keyword>
<feature type="compositionally biased region" description="Low complexity" evidence="2">
    <location>
        <begin position="322"/>
        <end position="343"/>
    </location>
</feature>
<reference evidence="3" key="2">
    <citation type="submission" date="2013-10" db="EMBL/GenBank/DDBJ databases">
        <authorList>
            <person name="Aslett M."/>
        </authorList>
    </citation>
    <scope>NUCLEOTIDE SEQUENCE [LARGE SCALE GENOMIC DNA]</scope>
    <source>
        <strain evidence="3">Houghton</strain>
    </source>
</reference>
<evidence type="ECO:0000256" key="1">
    <source>
        <dbReference type="PROSITE-ProRule" id="PRU00221"/>
    </source>
</evidence>
<evidence type="ECO:0000313" key="4">
    <source>
        <dbReference type="Proteomes" id="UP000030747"/>
    </source>
</evidence>
<dbReference type="PROSITE" id="PS50082">
    <property type="entry name" value="WD_REPEATS_2"/>
    <property type="match status" value="1"/>
</dbReference>
<feature type="compositionally biased region" description="Low complexity" evidence="2">
    <location>
        <begin position="19"/>
        <end position="36"/>
    </location>
</feature>
<sequence>IASAQIHPGPVVGLSGLESRNSSSSNSSSSSSSSSSSKLLSACADGTIRLLDASNLQVLSGGRLTKRLGGISLTTCFYDRDKEMAYLGTTAGVLLVYNVAVRTPQFVAEAALTPSEPIAAFAADPDVGTFVGHGPQVSLLQLAANCCRRKSIFKLRENGEKVFSFDFAKRQKRLVVGYQSFVALWSIDTGECLLAWAAHNGGIYQLLTHENGKFLISGGDSGTIKMWQMPPDSELTPWCVHTPQQHFGDEEEEENYQRGFAAANEVSLRQQQQQREQRGSAAAHGDWGAATRSRNVNPVLLKRYSSSSEEEDYAEQQREHQQQQQQQQQQQPQQQLDEPPLLVEQEEDSSDEELDDIRSALA</sequence>
<reference evidence="3" key="1">
    <citation type="submission" date="2013-10" db="EMBL/GenBank/DDBJ databases">
        <title>Genomic analysis of the causative agents of coccidiosis in chickens.</title>
        <authorList>
            <person name="Reid A.J."/>
            <person name="Blake D."/>
            <person name="Billington K."/>
            <person name="Browne H."/>
            <person name="Dunn M."/>
            <person name="Hung S."/>
            <person name="Kawahara F."/>
            <person name="Miranda-Saavedra D."/>
            <person name="Mourier T."/>
            <person name="Nagra H."/>
            <person name="Otto T.D."/>
            <person name="Rawlings N."/>
            <person name="Sanchez A."/>
            <person name="Sanders M."/>
            <person name="Subramaniam C."/>
            <person name="Tay Y."/>
            <person name="Dear P."/>
            <person name="Doerig C."/>
            <person name="Gruber A."/>
            <person name="Parkinson J."/>
            <person name="Shirley M."/>
            <person name="Wan K.L."/>
            <person name="Berriman M."/>
            <person name="Tomley F."/>
            <person name="Pain A."/>
        </authorList>
    </citation>
    <scope>NUCLEOTIDE SEQUENCE [LARGE SCALE GENOMIC DNA]</scope>
    <source>
        <strain evidence="3">Houghton</strain>
    </source>
</reference>
<dbReference type="InterPro" id="IPR011047">
    <property type="entry name" value="Quinoprotein_ADH-like_sf"/>
</dbReference>
<feature type="non-terminal residue" evidence="3">
    <location>
        <position position="1"/>
    </location>
</feature>
<dbReference type="VEuPathDB" id="ToxoDB:ETH_00014340"/>
<feature type="compositionally biased region" description="Acidic residues" evidence="2">
    <location>
        <begin position="344"/>
        <end position="355"/>
    </location>
</feature>
<dbReference type="VEuPathDB" id="ToxoDB:ETH2_0901000"/>
<feature type="repeat" description="WD" evidence="1">
    <location>
        <begin position="196"/>
        <end position="237"/>
    </location>
</feature>
<evidence type="ECO:0000313" key="3">
    <source>
        <dbReference type="EMBL" id="CDJ45103.1"/>
    </source>
</evidence>
<name>U6L7B9_EIMTE</name>
<dbReference type="OrthoDB" id="348314at2759"/>
<dbReference type="GeneID" id="25252025"/>
<dbReference type="InterPro" id="IPR001680">
    <property type="entry name" value="WD40_rpt"/>
</dbReference>
<dbReference type="PROSITE" id="PS50294">
    <property type="entry name" value="WD_REPEATS_REGION"/>
    <property type="match status" value="1"/>
</dbReference>
<dbReference type="EMBL" id="HG678007">
    <property type="protein sequence ID" value="CDJ45103.1"/>
    <property type="molecule type" value="Genomic_DNA"/>
</dbReference>
<dbReference type="PANTHER" id="PTHR44156">
    <property type="entry name" value="SUPERNUMERARY LIMBS, ISOFORM B-RELATED"/>
    <property type="match status" value="1"/>
</dbReference>